<evidence type="ECO:0000256" key="1">
    <source>
        <dbReference type="SAM" id="MobiDB-lite"/>
    </source>
</evidence>
<gene>
    <name evidence="3" type="ORF">Tci_033891</name>
</gene>
<feature type="compositionally biased region" description="Gly residues" evidence="1">
    <location>
        <begin position="35"/>
        <end position="53"/>
    </location>
</feature>
<evidence type="ECO:0000313" key="3">
    <source>
        <dbReference type="EMBL" id="GEU61913.1"/>
    </source>
</evidence>
<protein>
    <recommendedName>
        <fullName evidence="2">Tf2-1-like SH3-like domain-containing protein</fullName>
    </recommendedName>
</protein>
<dbReference type="Gene3D" id="4.10.60.10">
    <property type="entry name" value="Zinc finger, CCHC-type"/>
    <property type="match status" value="1"/>
</dbReference>
<feature type="region of interest" description="Disordered" evidence="1">
    <location>
        <begin position="21"/>
        <end position="54"/>
    </location>
</feature>
<dbReference type="InterPro" id="IPR056924">
    <property type="entry name" value="SH3_Tf2-1"/>
</dbReference>
<dbReference type="SUPFAM" id="SSF56672">
    <property type="entry name" value="DNA/RNA polymerases"/>
    <property type="match status" value="1"/>
</dbReference>
<dbReference type="Gene3D" id="3.30.70.270">
    <property type="match status" value="1"/>
</dbReference>
<feature type="compositionally biased region" description="Polar residues" evidence="1">
    <location>
        <begin position="503"/>
        <end position="514"/>
    </location>
</feature>
<accession>A0A6L2LJC6</accession>
<feature type="compositionally biased region" description="Gly residues" evidence="1">
    <location>
        <begin position="465"/>
        <end position="475"/>
    </location>
</feature>
<feature type="compositionally biased region" description="Basic and acidic residues" evidence="1">
    <location>
        <begin position="515"/>
        <end position="527"/>
    </location>
</feature>
<feature type="domain" description="Tf2-1-like SH3-like" evidence="2">
    <location>
        <begin position="1010"/>
        <end position="1073"/>
    </location>
</feature>
<dbReference type="InterPro" id="IPR043128">
    <property type="entry name" value="Rev_trsase/Diguanyl_cyclase"/>
</dbReference>
<feature type="region of interest" description="Disordered" evidence="1">
    <location>
        <begin position="224"/>
        <end position="243"/>
    </location>
</feature>
<evidence type="ECO:0000259" key="2">
    <source>
        <dbReference type="Pfam" id="PF24626"/>
    </source>
</evidence>
<sequence length="1447" mass="164244">MHHDPADLVILLTQISVDTLGHDSTNSMRTREQAGRGGGRTSKQGGRGNGANGGVNEVPDFATVIAQQLQDLLPTIEFVACKPNEFNGKGGVVAYIHWVEKMKAVQDISSCGDNQKVKYSAGSLTGRALTWWNSEVKTKGWVAGFGVTWEEFMTLMKEEYSPRNEMQRLVPHLVTPETKRIKRYIYGLAPQICGMVGATEPPTIQNAILKAGVLTDEAVLNGSLKKNDGESSKEGNFKGDNKRARTRKVFATITNHVRKEYMDLDPNVPTDYRTGHRMVNPLNSRSPTTTHEACFEGDGTDHYKSACPRLNRAPGQGENHLNRAMAIEGGQGHGNNNNLTRLKAFVMVAEEALQDPNIMTGTFFLNNHYATMLFDSGAKYSFVSTTFVPLLDIEPSSLVQIPPPHGEMLRVYGERPEEKVKRLMSAKAEEPKLQDIAIVRNFSEIIDPTMTTRNVGRRTAATRGGSTGGQAGRGGGRTKEQAGRGGGRTDLLSTIIAQVGDHVSNQGNIGSQNDKATDDSIHEDDRNVNLGNGRNGYSYKEFVACKLKEFDGKGGVVAYIRWVEKIDQEAEVGMTCSRVTLWFGASHATKIDRFHEHARLVPHLVTLETKRTERYIYGLALQIRRMVATIEPSTIQNAILKAEVLTDEAVRNRSLKRNDDESSKEQNVKGDNKTARIRKVFATINNPIRKEYTGSAPKCTNCNFHHNPETPCRMCTNYNRLGNFSKDCKMGPRMVNPLNAKNSTATREACFECGVTDHYKSTCPRAFMMGEEEARQDPNIVTGTFSLNNHYAIMLFDSGADYSFVSTTFVLLLEIKPSSLAVFMYLMNRVCRPYLDKFVIVFIDDILVYSKIREEHEMHLLLILDLLKKEKLDGIYVDPSKIEAVKNWEAPKSPKKKKKYIWEDEQKMAFQTLKEKLCNAPVPALLDGPKDFMSFLATMTAKVATILSSIMGKILEAQNEASKVVNAPVEMLRGLDEQMERRRVDKMYYDLRDMYWWPGMKKDIALYVSDLVLLKVLPWKCVVRFGKKGNLAPRFIGPFEITRRIGPIAYRLKLPQELSSVHDTFHALNIKKCLGDPTLHVPLEKIQVDVKLNFVEEPVEILEREIKKLKRTRIPIVKTDMAYLEQLNTAYQSSDTTTESDSSYLIFMLDFLYYCSSEQILLIFLPSSQIILIRRLTCVTVNGKRAYELKSQFLDDLRFSAFSGTNEEDAVKHIDYFLKIVDPINFSNVNHERLRLATFLISLIRNASKLFDEIKASKFANHAMMDPFTKKVLWYFYKRSDDQNRVIDDGFSDLEGANNDDEQEISEIFIIETNLFNYETPLCIKFNEFNYFLKVDPEFFTYDIKRTKTYKDYENELNDELEEPWSKEGVPYEICDHICEPFRFKNGETKWPTCNSNEDGFCDGGELPRMVRVGYMTYFQDHESYNGLMDETLKNEALEQKPIYEKS</sequence>
<dbReference type="InterPro" id="IPR043502">
    <property type="entry name" value="DNA/RNA_pol_sf"/>
</dbReference>
<dbReference type="Pfam" id="PF24626">
    <property type="entry name" value="SH3_Tf2-1"/>
    <property type="match status" value="1"/>
</dbReference>
<organism evidence="3">
    <name type="scientific">Tanacetum cinerariifolium</name>
    <name type="common">Dalmatian daisy</name>
    <name type="synonym">Chrysanthemum cinerariifolium</name>
    <dbReference type="NCBI Taxonomy" id="118510"/>
    <lineage>
        <taxon>Eukaryota</taxon>
        <taxon>Viridiplantae</taxon>
        <taxon>Streptophyta</taxon>
        <taxon>Embryophyta</taxon>
        <taxon>Tracheophyta</taxon>
        <taxon>Spermatophyta</taxon>
        <taxon>Magnoliopsida</taxon>
        <taxon>eudicotyledons</taxon>
        <taxon>Gunneridae</taxon>
        <taxon>Pentapetalae</taxon>
        <taxon>asterids</taxon>
        <taxon>campanulids</taxon>
        <taxon>Asterales</taxon>
        <taxon>Asteraceae</taxon>
        <taxon>Asteroideae</taxon>
        <taxon>Anthemideae</taxon>
        <taxon>Anthemidinae</taxon>
        <taxon>Tanacetum</taxon>
    </lineage>
</organism>
<feature type="region of interest" description="Disordered" evidence="1">
    <location>
        <begin position="503"/>
        <end position="529"/>
    </location>
</feature>
<proteinExistence type="predicted"/>
<dbReference type="Gene3D" id="1.10.340.70">
    <property type="match status" value="1"/>
</dbReference>
<dbReference type="PANTHER" id="PTHR46148:SF59">
    <property type="entry name" value="NUCLEOTIDYLTRANSFERASE, RIBONUCLEASE H"/>
    <property type="match status" value="1"/>
</dbReference>
<comment type="caution">
    <text evidence="3">The sequence shown here is derived from an EMBL/GenBank/DDBJ whole genome shotgun (WGS) entry which is preliminary data.</text>
</comment>
<feature type="region of interest" description="Disordered" evidence="1">
    <location>
        <begin position="456"/>
        <end position="487"/>
    </location>
</feature>
<reference evidence="3" key="1">
    <citation type="journal article" date="2019" name="Sci. Rep.">
        <title>Draft genome of Tanacetum cinerariifolium, the natural source of mosquito coil.</title>
        <authorList>
            <person name="Yamashiro T."/>
            <person name="Shiraishi A."/>
            <person name="Satake H."/>
            <person name="Nakayama K."/>
        </authorList>
    </citation>
    <scope>NUCLEOTIDE SEQUENCE</scope>
</reference>
<name>A0A6L2LJC6_TANCI</name>
<dbReference type="PANTHER" id="PTHR46148">
    <property type="entry name" value="CHROMO DOMAIN-CONTAINING PROTEIN"/>
    <property type="match status" value="1"/>
</dbReference>
<feature type="compositionally biased region" description="Basic and acidic residues" evidence="1">
    <location>
        <begin position="225"/>
        <end position="243"/>
    </location>
</feature>
<dbReference type="Pfam" id="PF08284">
    <property type="entry name" value="RVP_2"/>
    <property type="match status" value="2"/>
</dbReference>
<dbReference type="EMBL" id="BKCJ010004582">
    <property type="protein sequence ID" value="GEU61913.1"/>
    <property type="molecule type" value="Genomic_DNA"/>
</dbReference>